<dbReference type="AlphaFoldDB" id="A0A9D4M240"/>
<comment type="caution">
    <text evidence="1">The sequence shown here is derived from an EMBL/GenBank/DDBJ whole genome shotgun (WGS) entry which is preliminary data.</text>
</comment>
<protein>
    <submittedName>
        <fullName evidence="1">Uncharacterized protein</fullName>
    </submittedName>
</protein>
<reference evidence="1" key="1">
    <citation type="journal article" date="2019" name="bioRxiv">
        <title>The Genome of the Zebra Mussel, Dreissena polymorpha: A Resource for Invasive Species Research.</title>
        <authorList>
            <person name="McCartney M.A."/>
            <person name="Auch B."/>
            <person name="Kono T."/>
            <person name="Mallez S."/>
            <person name="Zhang Y."/>
            <person name="Obille A."/>
            <person name="Becker A."/>
            <person name="Abrahante J.E."/>
            <person name="Garbe J."/>
            <person name="Badalamenti J.P."/>
            <person name="Herman A."/>
            <person name="Mangelson H."/>
            <person name="Liachko I."/>
            <person name="Sullivan S."/>
            <person name="Sone E.D."/>
            <person name="Koren S."/>
            <person name="Silverstein K.A.T."/>
            <person name="Beckman K.B."/>
            <person name="Gohl D.M."/>
        </authorList>
    </citation>
    <scope>NUCLEOTIDE SEQUENCE</scope>
    <source>
        <strain evidence="1">Duluth1</strain>
        <tissue evidence="1">Whole animal</tissue>
    </source>
</reference>
<organism evidence="1 2">
    <name type="scientific">Dreissena polymorpha</name>
    <name type="common">Zebra mussel</name>
    <name type="synonym">Mytilus polymorpha</name>
    <dbReference type="NCBI Taxonomy" id="45954"/>
    <lineage>
        <taxon>Eukaryota</taxon>
        <taxon>Metazoa</taxon>
        <taxon>Spiralia</taxon>
        <taxon>Lophotrochozoa</taxon>
        <taxon>Mollusca</taxon>
        <taxon>Bivalvia</taxon>
        <taxon>Autobranchia</taxon>
        <taxon>Heteroconchia</taxon>
        <taxon>Euheterodonta</taxon>
        <taxon>Imparidentia</taxon>
        <taxon>Neoheterodontei</taxon>
        <taxon>Myida</taxon>
        <taxon>Dreissenoidea</taxon>
        <taxon>Dreissenidae</taxon>
        <taxon>Dreissena</taxon>
    </lineage>
</organism>
<keyword evidence="2" id="KW-1185">Reference proteome</keyword>
<gene>
    <name evidence="1" type="ORF">DPMN_031316</name>
</gene>
<reference evidence="1" key="2">
    <citation type="submission" date="2020-11" db="EMBL/GenBank/DDBJ databases">
        <authorList>
            <person name="McCartney M.A."/>
            <person name="Auch B."/>
            <person name="Kono T."/>
            <person name="Mallez S."/>
            <person name="Becker A."/>
            <person name="Gohl D.M."/>
            <person name="Silverstein K.A.T."/>
            <person name="Koren S."/>
            <person name="Bechman K.B."/>
            <person name="Herman A."/>
            <person name="Abrahante J.E."/>
            <person name="Garbe J."/>
        </authorList>
    </citation>
    <scope>NUCLEOTIDE SEQUENCE</scope>
    <source>
        <strain evidence="1">Duluth1</strain>
        <tissue evidence="1">Whole animal</tissue>
    </source>
</reference>
<evidence type="ECO:0000313" key="1">
    <source>
        <dbReference type="EMBL" id="KAH3868176.1"/>
    </source>
</evidence>
<evidence type="ECO:0000313" key="2">
    <source>
        <dbReference type="Proteomes" id="UP000828390"/>
    </source>
</evidence>
<name>A0A9D4M240_DREPO</name>
<dbReference type="Proteomes" id="UP000828390">
    <property type="component" value="Unassembled WGS sequence"/>
</dbReference>
<dbReference type="EMBL" id="JAIWYP010000002">
    <property type="protein sequence ID" value="KAH3868176.1"/>
    <property type="molecule type" value="Genomic_DNA"/>
</dbReference>
<sequence length="62" mass="7007">MTIVRIDTRLCTCRVLYTTTSRFVTVSDGTARKHTPSTSAKNVRGAVVIYFIRDYWHGLTGI</sequence>
<proteinExistence type="predicted"/>
<accession>A0A9D4M240</accession>